<keyword evidence="8" id="KW-0067">ATP-binding</keyword>
<evidence type="ECO:0000256" key="1">
    <source>
        <dbReference type="ARBA" id="ARBA00022515"/>
    </source>
</evidence>
<evidence type="ECO:0000313" key="14">
    <source>
        <dbReference type="Proteomes" id="UP000228496"/>
    </source>
</evidence>
<name>A0A2J0Q795_9BACT</name>
<evidence type="ECO:0000259" key="11">
    <source>
        <dbReference type="Pfam" id="PF17764"/>
    </source>
</evidence>
<keyword evidence="7" id="KW-0862">Zinc</keyword>
<evidence type="ECO:0000256" key="8">
    <source>
        <dbReference type="ARBA" id="ARBA00022840"/>
    </source>
</evidence>
<dbReference type="GO" id="GO:0006310">
    <property type="term" value="P:DNA recombination"/>
    <property type="evidence" value="ECO:0007669"/>
    <property type="project" value="InterPro"/>
</dbReference>
<dbReference type="PANTHER" id="PTHR30580">
    <property type="entry name" value="PRIMOSOMAL PROTEIN N"/>
    <property type="match status" value="1"/>
</dbReference>
<feature type="domain" description="Primosomal protein N' 3' DNA-binding" evidence="11">
    <location>
        <begin position="42"/>
        <end position="136"/>
    </location>
</feature>
<dbReference type="Proteomes" id="UP000228496">
    <property type="component" value="Unassembled WGS sequence"/>
</dbReference>
<dbReference type="Gene3D" id="3.40.1440.60">
    <property type="entry name" value="PriA, 3(prime) DNA-binding domain"/>
    <property type="match status" value="1"/>
</dbReference>
<dbReference type="NCBIfam" id="TIGR00595">
    <property type="entry name" value="priA"/>
    <property type="match status" value="1"/>
</dbReference>
<dbReference type="GO" id="GO:0006302">
    <property type="term" value="P:double-strand break repair"/>
    <property type="evidence" value="ECO:0007669"/>
    <property type="project" value="InterPro"/>
</dbReference>
<dbReference type="GO" id="GO:0016787">
    <property type="term" value="F:hydrolase activity"/>
    <property type="evidence" value="ECO:0007669"/>
    <property type="project" value="UniProtKB-KW"/>
</dbReference>
<evidence type="ECO:0000256" key="9">
    <source>
        <dbReference type="ARBA" id="ARBA00023125"/>
    </source>
</evidence>
<dbReference type="Pfam" id="PF18074">
    <property type="entry name" value="PriA_C"/>
    <property type="match status" value="1"/>
</dbReference>
<proteinExistence type="predicted"/>
<dbReference type="InterPro" id="IPR042115">
    <property type="entry name" value="PriA_3primeBD_sf"/>
</dbReference>
<dbReference type="InterPro" id="IPR041236">
    <property type="entry name" value="PriA_C"/>
</dbReference>
<reference evidence="13 14" key="1">
    <citation type="submission" date="2017-09" db="EMBL/GenBank/DDBJ databases">
        <title>Depth-based differentiation of microbial function through sediment-hosted aquifers and enrichment of novel symbionts in the deep terrestrial subsurface.</title>
        <authorList>
            <person name="Probst A.J."/>
            <person name="Ladd B."/>
            <person name="Jarett J.K."/>
            <person name="Geller-Mcgrath D.E."/>
            <person name="Sieber C.M."/>
            <person name="Emerson J.B."/>
            <person name="Anantharaman K."/>
            <person name="Thomas B.C."/>
            <person name="Malmstrom R."/>
            <person name="Stieglmeier M."/>
            <person name="Klingl A."/>
            <person name="Woyke T."/>
            <person name="Ryan C.M."/>
            <person name="Banfield J.F."/>
        </authorList>
    </citation>
    <scope>NUCLEOTIDE SEQUENCE [LARGE SCALE GENOMIC DNA]</scope>
    <source>
        <strain evidence="13">CG10_big_fil_rev_8_21_14_0_10_36_16</strain>
    </source>
</reference>
<keyword evidence="1" id="KW-0639">Primosome</keyword>
<keyword evidence="5" id="KW-0378">Hydrolase</keyword>
<evidence type="ECO:0000256" key="2">
    <source>
        <dbReference type="ARBA" id="ARBA00022705"/>
    </source>
</evidence>
<evidence type="ECO:0000259" key="12">
    <source>
        <dbReference type="Pfam" id="PF18074"/>
    </source>
</evidence>
<keyword evidence="4" id="KW-0547">Nucleotide-binding</keyword>
<dbReference type="GO" id="GO:0043138">
    <property type="term" value="F:3'-5' DNA helicase activity"/>
    <property type="evidence" value="ECO:0007669"/>
    <property type="project" value="TreeGrafter"/>
</dbReference>
<protein>
    <submittedName>
        <fullName evidence="13">Primosomal protein N</fullName>
    </submittedName>
</protein>
<keyword evidence="3" id="KW-0479">Metal-binding</keyword>
<sequence>MLISCRFFNFIIFSIEKKLDLTYSKIEMYIIDIIPLAFIPRNQAQILSYFHKEPLNRGAVVEVLLGRRKIKGVVAGFDTVKNRKFAFRKSVDFSLKNIGTVIEPEPSVTEGQFKMAKYISDYYYAPLGVCLKTVLPPFWGKKNYKLEIVNHENESLKFMNPNSRFIKTNLKKHYLDYEDDLKKTLKQGHQVFLMVAEQTAGKYFLDKYKKLNPIYISSNLSSKNHYELWQSVQSGKSQLIIGTRIGLFLPFNDLKLIIVDDESHEFYKSDMMPRYNGAMVAEFLAGLFGANIIKSAIVPRVENYESKINDIKLNSLKTKTIIADMVHEIKSGNFSIFSRDLKEEMMDSVSRGENIILYIPRRGYSNFLYCEKCSHIVKCPNCTASLILHKQIVGGEIIDSLWCHKCGYKTPKLKSCNNCGSYKLKPHGAGVERVVSDIKKFFDYQNLTVPPIFCLDSDTTKNDDKKELEIIDNFFAGSRSAHEGKKEKGSILVATQVLFSHKYYLDKIALAGIINADTLINIPDFRAEESLFRQIYTLKNLTPKLIVQTHNPENPTLKYIMDGDMSGFIKEEFENRKVFSYPPFSQIVKLTFKHRDRNKARSESYVLAEKFKQIMRREQYPAIISGPSPAFISRERGMYVWNIILKIKNPPKISDFEKIKRVRERNEFLRLVPNGWLVEADPTSTI</sequence>
<evidence type="ECO:0000256" key="10">
    <source>
        <dbReference type="ARBA" id="ARBA00023235"/>
    </source>
</evidence>
<keyword evidence="2" id="KW-0235">DNA replication</keyword>
<dbReference type="InterPro" id="IPR027417">
    <property type="entry name" value="P-loop_NTPase"/>
</dbReference>
<keyword evidence="9" id="KW-0238">DNA-binding</keyword>
<dbReference type="GO" id="GO:0003677">
    <property type="term" value="F:DNA binding"/>
    <property type="evidence" value="ECO:0007669"/>
    <property type="project" value="UniProtKB-KW"/>
</dbReference>
<evidence type="ECO:0000313" key="13">
    <source>
        <dbReference type="EMBL" id="PJE50940.1"/>
    </source>
</evidence>
<dbReference type="EMBL" id="PCXQ01000004">
    <property type="protein sequence ID" value="PJE50940.1"/>
    <property type="molecule type" value="Genomic_DNA"/>
</dbReference>
<organism evidence="13 14">
    <name type="scientific">Candidatus Yanofskybacteria bacterium CG10_big_fil_rev_8_21_14_0_10_36_16</name>
    <dbReference type="NCBI Taxonomy" id="1975096"/>
    <lineage>
        <taxon>Bacteria</taxon>
        <taxon>Candidatus Yanofskyibacteriota</taxon>
    </lineage>
</organism>
<evidence type="ECO:0000256" key="3">
    <source>
        <dbReference type="ARBA" id="ARBA00022723"/>
    </source>
</evidence>
<dbReference type="AlphaFoldDB" id="A0A2J0Q795"/>
<dbReference type="Gene3D" id="3.40.50.300">
    <property type="entry name" value="P-loop containing nucleotide triphosphate hydrolases"/>
    <property type="match status" value="1"/>
</dbReference>
<dbReference type="GO" id="GO:0005524">
    <property type="term" value="F:ATP binding"/>
    <property type="evidence" value="ECO:0007669"/>
    <property type="project" value="UniProtKB-KW"/>
</dbReference>
<dbReference type="InterPro" id="IPR005259">
    <property type="entry name" value="PriA"/>
</dbReference>
<dbReference type="Pfam" id="PF17764">
    <property type="entry name" value="PriA_3primeBD"/>
    <property type="match status" value="1"/>
</dbReference>
<dbReference type="SUPFAM" id="SSF52540">
    <property type="entry name" value="P-loop containing nucleoside triphosphate hydrolases"/>
    <property type="match status" value="1"/>
</dbReference>
<evidence type="ECO:0000256" key="4">
    <source>
        <dbReference type="ARBA" id="ARBA00022741"/>
    </source>
</evidence>
<dbReference type="PANTHER" id="PTHR30580:SF0">
    <property type="entry name" value="PRIMOSOMAL PROTEIN N"/>
    <property type="match status" value="1"/>
</dbReference>
<feature type="domain" description="Primosomal protein N C-terminal" evidence="12">
    <location>
        <begin position="583"/>
        <end position="657"/>
    </location>
</feature>
<keyword evidence="6" id="KW-0347">Helicase</keyword>
<comment type="caution">
    <text evidence="13">The sequence shown here is derived from an EMBL/GenBank/DDBJ whole genome shotgun (WGS) entry which is preliminary data.</text>
</comment>
<dbReference type="InterPro" id="IPR041222">
    <property type="entry name" value="PriA_3primeBD"/>
</dbReference>
<evidence type="ECO:0000256" key="7">
    <source>
        <dbReference type="ARBA" id="ARBA00022833"/>
    </source>
</evidence>
<evidence type="ECO:0000256" key="5">
    <source>
        <dbReference type="ARBA" id="ARBA00022801"/>
    </source>
</evidence>
<keyword evidence="10" id="KW-0413">Isomerase</keyword>
<evidence type="ECO:0000256" key="6">
    <source>
        <dbReference type="ARBA" id="ARBA00022806"/>
    </source>
</evidence>
<gene>
    <name evidence="13" type="primary">priA</name>
    <name evidence="13" type="ORF">COV29_01530</name>
</gene>
<accession>A0A2J0Q795</accession>
<dbReference type="GO" id="GO:0006270">
    <property type="term" value="P:DNA replication initiation"/>
    <property type="evidence" value="ECO:0007669"/>
    <property type="project" value="TreeGrafter"/>
</dbReference>